<sequence length="170" mass="18000">MGFLNKVFGGKQETAPAIETEKNVVYAPLEGTVIALSEINDGVFSEGVLGQGCGIQPDSETVTAPFHGTITQVADTKHAIGLLSEDGVEVLIHVGLDTVSMNGKGFTVHVKMGERVQCGQKLLTFSKKDIAEAGFSDTTAVLVTNTDDYESVMLEKKGKAAVSEKLISVR</sequence>
<keyword evidence="5" id="KW-0598">Phosphotransferase system</keyword>
<dbReference type="InterPro" id="IPR001127">
    <property type="entry name" value="PTS_EIIA_1_perm"/>
</dbReference>
<dbReference type="AlphaFoldDB" id="N2B9C9"/>
<dbReference type="OrthoDB" id="92465at2"/>
<proteinExistence type="predicted"/>
<dbReference type="GO" id="GO:0009401">
    <property type="term" value="P:phosphoenolpyruvate-dependent sugar phosphotransferase system"/>
    <property type="evidence" value="ECO:0007669"/>
    <property type="project" value="UniProtKB-KW"/>
</dbReference>
<reference evidence="8 9" key="1">
    <citation type="journal article" date="2014" name="Genome Announc.">
        <title>Draft genome sequences of the altered schaedler flora, a defined bacterial community from gnotobiotic mice.</title>
        <authorList>
            <person name="Wannemuehler M.J."/>
            <person name="Overstreet A.M."/>
            <person name="Ward D.V."/>
            <person name="Phillips G.J."/>
        </authorList>
    </citation>
    <scope>NUCLEOTIDE SEQUENCE [LARGE SCALE GENOMIC DNA]</scope>
    <source>
        <strain evidence="8 9">ASF492</strain>
    </source>
</reference>
<comment type="subcellular location">
    <subcellularLocation>
        <location evidence="1">Cytoplasm</location>
    </subcellularLocation>
</comment>
<dbReference type="GO" id="GO:0005737">
    <property type="term" value="C:cytoplasm"/>
    <property type="evidence" value="ECO:0007669"/>
    <property type="project" value="UniProtKB-SubCell"/>
</dbReference>
<dbReference type="eggNOG" id="COG2190">
    <property type="taxonomic scope" value="Bacteria"/>
</dbReference>
<feature type="domain" description="PTS EIIA type-1" evidence="7">
    <location>
        <begin position="41"/>
        <end position="145"/>
    </location>
</feature>
<evidence type="ECO:0000259" key="7">
    <source>
        <dbReference type="PROSITE" id="PS51093"/>
    </source>
</evidence>
<organism evidence="8 9">
    <name type="scientific">Eubacterium plexicaudatum ASF492</name>
    <dbReference type="NCBI Taxonomy" id="1235802"/>
    <lineage>
        <taxon>Bacteria</taxon>
        <taxon>Bacillati</taxon>
        <taxon>Bacillota</taxon>
        <taxon>Clostridia</taxon>
        <taxon>Eubacteriales</taxon>
        <taxon>Eubacteriaceae</taxon>
        <taxon>Eubacterium</taxon>
    </lineage>
</organism>
<dbReference type="PROSITE" id="PS00371">
    <property type="entry name" value="PTS_EIIA_TYPE_1_HIS"/>
    <property type="match status" value="1"/>
</dbReference>
<evidence type="ECO:0000313" key="8">
    <source>
        <dbReference type="EMBL" id="EMZ36991.1"/>
    </source>
</evidence>
<dbReference type="PATRIC" id="fig|1235802.3.peg.620"/>
<evidence type="ECO:0000313" key="9">
    <source>
        <dbReference type="Proteomes" id="UP000012589"/>
    </source>
</evidence>
<keyword evidence="4" id="KW-0808">Transferase</keyword>
<name>N2B9C9_9FIRM</name>
<dbReference type="Pfam" id="PF00358">
    <property type="entry name" value="PTS_EIIA_1"/>
    <property type="match status" value="1"/>
</dbReference>
<dbReference type="EMBL" id="AQFT01000017">
    <property type="protein sequence ID" value="EMZ36991.1"/>
    <property type="molecule type" value="Genomic_DNA"/>
</dbReference>
<dbReference type="HOGENOM" id="CLU_012312_5_1_9"/>
<dbReference type="GO" id="GO:0016301">
    <property type="term" value="F:kinase activity"/>
    <property type="evidence" value="ECO:0007669"/>
    <property type="project" value="UniProtKB-KW"/>
</dbReference>
<dbReference type="NCBIfam" id="TIGR00830">
    <property type="entry name" value="PTBA"/>
    <property type="match status" value="1"/>
</dbReference>
<evidence type="ECO:0000256" key="3">
    <source>
        <dbReference type="ARBA" id="ARBA00022597"/>
    </source>
</evidence>
<protein>
    <submittedName>
        <fullName evidence="8">PTS system, glucose subfamily, IIA component</fullName>
    </submittedName>
</protein>
<dbReference type="PANTHER" id="PTHR45008:SF1">
    <property type="entry name" value="PTS SYSTEM GLUCOSE-SPECIFIC EIIA COMPONENT"/>
    <property type="match status" value="1"/>
</dbReference>
<evidence type="ECO:0000256" key="2">
    <source>
        <dbReference type="ARBA" id="ARBA00022448"/>
    </source>
</evidence>
<dbReference type="InterPro" id="IPR050890">
    <property type="entry name" value="PTS_EIIA_component"/>
</dbReference>
<dbReference type="STRING" id="1235802.C823_00587"/>
<dbReference type="InterPro" id="IPR011055">
    <property type="entry name" value="Dup_hybrid_motif"/>
</dbReference>
<keyword evidence="6" id="KW-0418">Kinase</keyword>
<dbReference type="PANTHER" id="PTHR45008">
    <property type="entry name" value="PTS SYSTEM GLUCOSE-SPECIFIC EIIA COMPONENT"/>
    <property type="match status" value="1"/>
</dbReference>
<keyword evidence="9" id="KW-1185">Reference proteome</keyword>
<dbReference type="Gene3D" id="2.70.70.10">
    <property type="entry name" value="Glucose Permease (Domain IIA)"/>
    <property type="match status" value="1"/>
</dbReference>
<dbReference type="Proteomes" id="UP000012589">
    <property type="component" value="Unassembled WGS sequence"/>
</dbReference>
<evidence type="ECO:0000256" key="5">
    <source>
        <dbReference type="ARBA" id="ARBA00022683"/>
    </source>
</evidence>
<comment type="caution">
    <text evidence="8">The sequence shown here is derived from an EMBL/GenBank/DDBJ whole genome shotgun (WGS) entry which is preliminary data.</text>
</comment>
<gene>
    <name evidence="8" type="ORF">C823_00587</name>
</gene>
<dbReference type="FunFam" id="2.70.70.10:FF:000001">
    <property type="entry name" value="PTS system glucose-specific IIA component"/>
    <property type="match status" value="1"/>
</dbReference>
<dbReference type="SUPFAM" id="SSF51261">
    <property type="entry name" value="Duplicated hybrid motif"/>
    <property type="match status" value="1"/>
</dbReference>
<evidence type="ECO:0000256" key="6">
    <source>
        <dbReference type="ARBA" id="ARBA00022777"/>
    </source>
</evidence>
<evidence type="ECO:0000256" key="1">
    <source>
        <dbReference type="ARBA" id="ARBA00004496"/>
    </source>
</evidence>
<keyword evidence="2" id="KW-0813">Transport</keyword>
<dbReference type="PROSITE" id="PS51093">
    <property type="entry name" value="PTS_EIIA_TYPE_1"/>
    <property type="match status" value="1"/>
</dbReference>
<keyword evidence="3" id="KW-0762">Sugar transport</keyword>
<evidence type="ECO:0000256" key="4">
    <source>
        <dbReference type="ARBA" id="ARBA00022679"/>
    </source>
</evidence>
<accession>N2B9C9</accession>